<sequence length="529" mass="62092">MRKEERLQAGGERRLRIVRRDHQREVVFHKRGEVPLTDYEYRRLRRQFRNTKSVHFLEDPALHPNLLSITDKFLDHFFQNTRNPHLFIFEGGAGVGKTYSTGKVETYFKETYRRKGGKDDLNLKVIRWDDLEKYVDENVVALNINRFFHLRPQDEISRMITTMMNIKEQRAGKKFKNRNKEYWKIVRELSKQKPIPPEALHPEILLLATHALLAMKISENIKEGKPNTIILVDKMGVTASPASLHFKRHTDPFNEHKNYGSLLVRAIKSHQPPFEEKTETYVAHVGVNHDPKVDVLDMWRDLIMKAKKIKNEREKMNFANQIAKIFKRRRFKSPEELAEFPGGSSFEGLKQARLAQAKSVFEVLKKEIITGREIINLPRDFREVIWRLIPPEIARNLINQDPVFLRLFTRRRMKLAEIERSSSRDLREIIRAIREITPIAYKYWGLRKPLKGKALEEEISRELWAYTLILSSARIAEIIGKGFADERAVILNKPSDEAIPDLRKLRKNLPSIPTPPSRPMVNLVYLYSD</sequence>
<gene>
    <name evidence="1" type="ORF">UT63_C0009G0015</name>
</gene>
<dbReference type="EMBL" id="LBXN01000009">
    <property type="protein sequence ID" value="KKR33985.1"/>
    <property type="molecule type" value="Genomic_DNA"/>
</dbReference>
<evidence type="ECO:0000313" key="2">
    <source>
        <dbReference type="Proteomes" id="UP000034539"/>
    </source>
</evidence>
<proteinExistence type="predicted"/>
<accession>A0A0G0SH01</accession>
<name>A0A0G0SH01_9BACT</name>
<dbReference type="Proteomes" id="UP000034539">
    <property type="component" value="Unassembled WGS sequence"/>
</dbReference>
<evidence type="ECO:0000313" key="1">
    <source>
        <dbReference type="EMBL" id="KKR33985.1"/>
    </source>
</evidence>
<organism evidence="1 2">
    <name type="scientific">Candidatus Gottesmanbacteria bacterium GW2011_GWC2_39_8</name>
    <dbReference type="NCBI Taxonomy" id="1618450"/>
    <lineage>
        <taxon>Bacteria</taxon>
        <taxon>Candidatus Gottesmaniibacteriota</taxon>
    </lineage>
</organism>
<dbReference type="AlphaFoldDB" id="A0A0G0SH01"/>
<reference evidence="1 2" key="1">
    <citation type="journal article" date="2015" name="Nature">
        <title>rRNA introns, odd ribosomes, and small enigmatic genomes across a large radiation of phyla.</title>
        <authorList>
            <person name="Brown C.T."/>
            <person name="Hug L.A."/>
            <person name="Thomas B.C."/>
            <person name="Sharon I."/>
            <person name="Castelle C.J."/>
            <person name="Singh A."/>
            <person name="Wilkins M.J."/>
            <person name="Williams K.H."/>
            <person name="Banfield J.F."/>
        </authorList>
    </citation>
    <scope>NUCLEOTIDE SEQUENCE [LARGE SCALE GENOMIC DNA]</scope>
</reference>
<comment type="caution">
    <text evidence="1">The sequence shown here is derived from an EMBL/GenBank/DDBJ whole genome shotgun (WGS) entry which is preliminary data.</text>
</comment>
<protein>
    <submittedName>
        <fullName evidence="1">Uncharacterized protein</fullName>
    </submittedName>
</protein>